<feature type="compositionally biased region" description="Basic and acidic residues" evidence="1">
    <location>
        <begin position="71"/>
        <end position="122"/>
    </location>
</feature>
<evidence type="ECO:0000256" key="1">
    <source>
        <dbReference type="SAM" id="MobiDB-lite"/>
    </source>
</evidence>
<dbReference type="PANTHER" id="PTHR13282">
    <property type="entry name" value="PROTEIN FAM32A"/>
    <property type="match status" value="1"/>
</dbReference>
<dbReference type="GO" id="GO:0005730">
    <property type="term" value="C:nucleolus"/>
    <property type="evidence" value="ECO:0007669"/>
    <property type="project" value="TreeGrafter"/>
</dbReference>
<dbReference type="InParanoid" id="A0A218ZH64"/>
<dbReference type="Proteomes" id="UP000242519">
    <property type="component" value="Unassembled WGS sequence"/>
</dbReference>
<gene>
    <name evidence="2" type="ORF">B2J93_6166</name>
</gene>
<dbReference type="InterPro" id="IPR013865">
    <property type="entry name" value="FAM32A"/>
</dbReference>
<reference evidence="2 3" key="1">
    <citation type="submission" date="2017-04" db="EMBL/GenBank/DDBJ databases">
        <title>Draft genome sequence of Marssonina coronaria NL1: causal agent of apple blotch.</title>
        <authorList>
            <person name="Cheng Q."/>
        </authorList>
    </citation>
    <scope>NUCLEOTIDE SEQUENCE [LARGE SCALE GENOMIC DNA]</scope>
    <source>
        <strain evidence="2 3">NL1</strain>
    </source>
</reference>
<feature type="compositionally biased region" description="Basic residues" evidence="1">
    <location>
        <begin position="24"/>
        <end position="33"/>
    </location>
</feature>
<evidence type="ECO:0000313" key="2">
    <source>
        <dbReference type="EMBL" id="OWP07387.1"/>
    </source>
</evidence>
<feature type="region of interest" description="Disordered" evidence="1">
    <location>
        <begin position="1"/>
        <end position="122"/>
    </location>
</feature>
<dbReference type="PANTHER" id="PTHR13282:SF6">
    <property type="entry name" value="PROTEIN FAM32A"/>
    <property type="match status" value="1"/>
</dbReference>
<accession>A0A218ZH64</accession>
<dbReference type="OrthoDB" id="205403at2759"/>
<dbReference type="STRING" id="503106.A0A218ZH64"/>
<evidence type="ECO:0000313" key="3">
    <source>
        <dbReference type="Proteomes" id="UP000242519"/>
    </source>
</evidence>
<protein>
    <recommendedName>
        <fullName evidence="4">DUF1754-domain-containing protein</fullName>
    </recommendedName>
</protein>
<proteinExistence type="predicted"/>
<sequence>MPGDEYASVVRGGLKLKGGAPAGIKKKKKKKPRAASESEASSASKKSALQSALEDEDAGSSKAVMNGTAKSNDKNEADLDEEKLRELEDRSGDGKTASERAYEEMRRKRLHDRLQREGVKTHKERVEELNKYLSKLSEHHDMYVYPPA</sequence>
<dbReference type="Pfam" id="PF08555">
    <property type="entry name" value="FAM32A"/>
    <property type="match status" value="1"/>
</dbReference>
<feature type="compositionally biased region" description="Low complexity" evidence="1">
    <location>
        <begin position="11"/>
        <end position="23"/>
    </location>
</feature>
<organism evidence="2 3">
    <name type="scientific">Diplocarpon coronariae</name>
    <dbReference type="NCBI Taxonomy" id="2795749"/>
    <lineage>
        <taxon>Eukaryota</taxon>
        <taxon>Fungi</taxon>
        <taxon>Dikarya</taxon>
        <taxon>Ascomycota</taxon>
        <taxon>Pezizomycotina</taxon>
        <taxon>Leotiomycetes</taxon>
        <taxon>Helotiales</taxon>
        <taxon>Drepanopezizaceae</taxon>
        <taxon>Diplocarpon</taxon>
    </lineage>
</organism>
<feature type="compositionally biased region" description="Low complexity" evidence="1">
    <location>
        <begin position="35"/>
        <end position="48"/>
    </location>
</feature>
<evidence type="ECO:0008006" key="4">
    <source>
        <dbReference type="Google" id="ProtNLM"/>
    </source>
</evidence>
<dbReference type="AlphaFoldDB" id="A0A218ZH64"/>
<name>A0A218ZH64_9HELO</name>
<keyword evidence="3" id="KW-1185">Reference proteome</keyword>
<comment type="caution">
    <text evidence="2">The sequence shown here is derived from an EMBL/GenBank/DDBJ whole genome shotgun (WGS) entry which is preliminary data.</text>
</comment>
<dbReference type="EMBL" id="MZNU01000006">
    <property type="protein sequence ID" value="OWP07387.1"/>
    <property type="molecule type" value="Genomic_DNA"/>
</dbReference>